<dbReference type="CDD" id="cd17325">
    <property type="entry name" value="MFS_MdtG_SLC18_like"/>
    <property type="match status" value="1"/>
</dbReference>
<dbReference type="Gene3D" id="1.20.1720.10">
    <property type="entry name" value="Multidrug resistance protein D"/>
    <property type="match status" value="1"/>
</dbReference>
<dbReference type="PANTHER" id="PTHR43124:SF3">
    <property type="entry name" value="CHLORAMPHENICOL EFFLUX PUMP RV0191"/>
    <property type="match status" value="1"/>
</dbReference>
<evidence type="ECO:0000256" key="5">
    <source>
        <dbReference type="ARBA" id="ARBA00022989"/>
    </source>
</evidence>
<feature type="domain" description="Major facilitator superfamily (MFS) profile" evidence="8">
    <location>
        <begin position="12"/>
        <end position="392"/>
    </location>
</feature>
<dbReference type="SUPFAM" id="SSF103473">
    <property type="entry name" value="MFS general substrate transporter"/>
    <property type="match status" value="1"/>
</dbReference>
<dbReference type="AlphaFoldDB" id="A0A543HSD5"/>
<dbReference type="PANTHER" id="PTHR43124">
    <property type="entry name" value="PURINE EFFLUX PUMP PBUE"/>
    <property type="match status" value="1"/>
</dbReference>
<dbReference type="InterPro" id="IPR036259">
    <property type="entry name" value="MFS_trans_sf"/>
</dbReference>
<keyword evidence="3" id="KW-1003">Cell membrane</keyword>
<gene>
    <name evidence="9" type="ORF">FB466_2189</name>
</gene>
<dbReference type="InterPro" id="IPR011701">
    <property type="entry name" value="MFS"/>
</dbReference>
<evidence type="ECO:0000256" key="7">
    <source>
        <dbReference type="SAM" id="Phobius"/>
    </source>
</evidence>
<keyword evidence="5 7" id="KW-1133">Transmembrane helix</keyword>
<feature type="transmembrane region" description="Helical" evidence="7">
    <location>
        <begin position="83"/>
        <end position="102"/>
    </location>
</feature>
<dbReference type="InterPro" id="IPR001958">
    <property type="entry name" value="Tet-R_TetA/multi-R_MdtG-like"/>
</dbReference>
<keyword evidence="6 7" id="KW-0472">Membrane</keyword>
<evidence type="ECO:0000256" key="1">
    <source>
        <dbReference type="ARBA" id="ARBA00004651"/>
    </source>
</evidence>
<dbReference type="EMBL" id="VFPN01000003">
    <property type="protein sequence ID" value="TQM61247.1"/>
    <property type="molecule type" value="Genomic_DNA"/>
</dbReference>
<name>A0A543HSD5_9MICO</name>
<dbReference type="InterPro" id="IPR050189">
    <property type="entry name" value="MFS_Efflux_Transporters"/>
</dbReference>
<dbReference type="Gene3D" id="1.20.1250.20">
    <property type="entry name" value="MFS general substrate transporter like domains"/>
    <property type="match status" value="1"/>
</dbReference>
<protein>
    <submittedName>
        <fullName evidence="9">Putative MFS family arabinose efflux permease</fullName>
    </submittedName>
</protein>
<keyword evidence="4 7" id="KW-0812">Transmembrane</keyword>
<dbReference type="PRINTS" id="PR01035">
    <property type="entry name" value="TCRTETA"/>
</dbReference>
<comment type="caution">
    <text evidence="9">The sequence shown here is derived from an EMBL/GenBank/DDBJ whole genome shotgun (WGS) entry which is preliminary data.</text>
</comment>
<dbReference type="GO" id="GO:0005886">
    <property type="term" value="C:plasma membrane"/>
    <property type="evidence" value="ECO:0007669"/>
    <property type="project" value="UniProtKB-SubCell"/>
</dbReference>
<dbReference type="RefSeq" id="WP_211344810.1">
    <property type="nucleotide sequence ID" value="NZ_BAAAYS010000004.1"/>
</dbReference>
<feature type="transmembrane region" description="Helical" evidence="7">
    <location>
        <begin position="367"/>
        <end position="388"/>
    </location>
</feature>
<accession>A0A543HSD5</accession>
<feature type="transmembrane region" description="Helical" evidence="7">
    <location>
        <begin position="41"/>
        <end position="62"/>
    </location>
</feature>
<feature type="transmembrane region" description="Helical" evidence="7">
    <location>
        <begin position="167"/>
        <end position="186"/>
    </location>
</feature>
<dbReference type="Proteomes" id="UP000318331">
    <property type="component" value="Unassembled WGS sequence"/>
</dbReference>
<dbReference type="PROSITE" id="PS00216">
    <property type="entry name" value="SUGAR_TRANSPORT_1"/>
    <property type="match status" value="1"/>
</dbReference>
<reference evidence="9 10" key="1">
    <citation type="submission" date="2019-06" db="EMBL/GenBank/DDBJ databases">
        <title>Sequencing the genomes of 1000 actinobacteria strains.</title>
        <authorList>
            <person name="Klenk H.-P."/>
        </authorList>
    </citation>
    <scope>NUCLEOTIDE SEQUENCE [LARGE SCALE GENOMIC DNA]</scope>
    <source>
        <strain evidence="9 10">DSM 18031</strain>
    </source>
</reference>
<organism evidence="9 10">
    <name type="scientific">Klugiella xanthotipulae</name>
    <dbReference type="NCBI Taxonomy" id="244735"/>
    <lineage>
        <taxon>Bacteria</taxon>
        <taxon>Bacillati</taxon>
        <taxon>Actinomycetota</taxon>
        <taxon>Actinomycetes</taxon>
        <taxon>Micrococcales</taxon>
        <taxon>Microbacteriaceae</taxon>
        <taxon>Klugiella</taxon>
    </lineage>
</organism>
<dbReference type="PROSITE" id="PS50850">
    <property type="entry name" value="MFS"/>
    <property type="match status" value="1"/>
</dbReference>
<evidence type="ECO:0000313" key="10">
    <source>
        <dbReference type="Proteomes" id="UP000318331"/>
    </source>
</evidence>
<feature type="transmembrane region" description="Helical" evidence="7">
    <location>
        <begin position="280"/>
        <end position="299"/>
    </location>
</feature>
<feature type="transmembrane region" description="Helical" evidence="7">
    <location>
        <begin position="139"/>
        <end position="161"/>
    </location>
</feature>
<feature type="transmembrane region" description="Helical" evidence="7">
    <location>
        <begin position="12"/>
        <end position="35"/>
    </location>
</feature>
<feature type="transmembrane region" description="Helical" evidence="7">
    <location>
        <begin position="108"/>
        <end position="127"/>
    </location>
</feature>
<comment type="subcellular location">
    <subcellularLocation>
        <location evidence="1">Cell membrane</location>
        <topology evidence="1">Multi-pass membrane protein</topology>
    </subcellularLocation>
</comment>
<evidence type="ECO:0000256" key="6">
    <source>
        <dbReference type="ARBA" id="ARBA00023136"/>
    </source>
</evidence>
<dbReference type="Pfam" id="PF07690">
    <property type="entry name" value="MFS_1"/>
    <property type="match status" value="2"/>
</dbReference>
<evidence type="ECO:0000259" key="8">
    <source>
        <dbReference type="PROSITE" id="PS50850"/>
    </source>
</evidence>
<evidence type="ECO:0000256" key="4">
    <source>
        <dbReference type="ARBA" id="ARBA00022692"/>
    </source>
</evidence>
<dbReference type="InterPro" id="IPR005829">
    <property type="entry name" value="Sugar_transporter_CS"/>
</dbReference>
<sequence length="405" mass="41992">MLETKRAGLPREVFVLISAAFVIALGYGIVAPVLPTYAREFGVSIGAASAIVSSFALMRLLFAPASGQLVQKFGEKRIYLSGLAIVALSTGACALADSYWQLLFLRSLGGIGSTMFTVSAMGLLIRISPSHMRARISSLYSGSFLVGSIGGPVLGAAFASFGLRAPFVIYSLALIIACVVVATALGNSPLSEEQAQDQRPALTLRRALQLRPYRSALGANFANGWASFGVRVSLVPMFVVEAFQYSPAAAGLAMTAYAVGNAAVIIPAGRLSDRYGRRPFICAGFGVAGLATVFLGMAPELWVCLALSALAGVGTGVATPSQQAVIADVIGSRARGGQVLSTFQMVSDLGAVLGPLVIGFLADAAGYSVAFAVTGAILLSGSLLWLLTPDTRSRTETREIPIVDG</sequence>
<comment type="similarity">
    <text evidence="2">Belongs to the major facilitator superfamily. TCR/Tet family.</text>
</comment>
<dbReference type="InterPro" id="IPR020846">
    <property type="entry name" value="MFS_dom"/>
</dbReference>
<feature type="transmembrane region" description="Helical" evidence="7">
    <location>
        <begin position="245"/>
        <end position="268"/>
    </location>
</feature>
<proteinExistence type="inferred from homology"/>
<evidence type="ECO:0000313" key="9">
    <source>
        <dbReference type="EMBL" id="TQM61247.1"/>
    </source>
</evidence>
<evidence type="ECO:0000256" key="3">
    <source>
        <dbReference type="ARBA" id="ARBA00022475"/>
    </source>
</evidence>
<evidence type="ECO:0000256" key="2">
    <source>
        <dbReference type="ARBA" id="ARBA00007520"/>
    </source>
</evidence>
<dbReference type="GO" id="GO:0022857">
    <property type="term" value="F:transmembrane transporter activity"/>
    <property type="evidence" value="ECO:0007669"/>
    <property type="project" value="InterPro"/>
</dbReference>
<keyword evidence="10" id="KW-1185">Reference proteome</keyword>